<dbReference type="GO" id="GO:0005198">
    <property type="term" value="F:structural molecule activity"/>
    <property type="evidence" value="ECO:0007669"/>
    <property type="project" value="InterPro"/>
</dbReference>
<evidence type="ECO:0000256" key="12">
    <source>
        <dbReference type="ARBA" id="ARBA00023125"/>
    </source>
</evidence>
<keyword evidence="10" id="KW-0378">Hydrolase</keyword>
<dbReference type="Proteomes" id="UP000120119">
    <property type="component" value="Segment"/>
</dbReference>
<keyword evidence="15" id="KW-1185">Reference proteome</keyword>
<keyword evidence="12" id="KW-0238">DNA-binding</keyword>
<dbReference type="EMBL" id="KT598248">
    <property type="protein sequence ID" value="ALM62252.2"/>
    <property type="molecule type" value="Genomic_DNA"/>
</dbReference>
<evidence type="ECO:0000256" key="2">
    <source>
        <dbReference type="ARBA" id="ARBA00022562"/>
    </source>
</evidence>
<sequence>MPDFHCNAKYFLITYSQSAGLDEWAVNDHFSSLGAECIIAREDHADRGTHLHAFVAFERKFRSRRPDIFDVGGFHPNIAPSRGNPAGGYDYATKHGDVVAGGLERPGGGGVSKTSTPWHWIIAASSGGELRDLVRELAPKEAILRWREIEGYIGNEFAEERPAYVHPIGFEFELGMVPELNLGLADICLGVRYKSLVIFGPSQTGKSTWARSLGNHFFARGKFNGREFVKVEQSVDYYVLDDMEGGLRFFPGWKHFLGMQTWFNVRQFHRDPPMVKGGKPCIWLCNLDPRDEMYANLRHNESRVQVDNDVAWLEANCIFVEVHEPIFRANIA</sequence>
<evidence type="ECO:0000256" key="9">
    <source>
        <dbReference type="ARBA" id="ARBA00022759"/>
    </source>
</evidence>
<dbReference type="GeneID" id="26281631"/>
<evidence type="ECO:0000256" key="1">
    <source>
        <dbReference type="ARBA" id="ARBA00004147"/>
    </source>
</evidence>
<evidence type="ECO:0000256" key="5">
    <source>
        <dbReference type="ARBA" id="ARBA00022705"/>
    </source>
</evidence>
<keyword evidence="4" id="KW-0548">Nucleotidyltransferase</keyword>
<evidence type="ECO:0000256" key="7">
    <source>
        <dbReference type="ARBA" id="ARBA00022723"/>
    </source>
</evidence>
<proteinExistence type="predicted"/>
<keyword evidence="8" id="KW-0547">Nucleotide-binding</keyword>
<dbReference type="Pfam" id="PF00799">
    <property type="entry name" value="Gemini_AL1"/>
    <property type="match status" value="1"/>
</dbReference>
<keyword evidence="3" id="KW-0808">Transferase</keyword>
<name>A0A0S1WF68_9VIRU</name>
<dbReference type="KEGG" id="vg:26281631"/>
<keyword evidence="7" id="KW-0479">Metal-binding</keyword>
<dbReference type="GO" id="GO:0000166">
    <property type="term" value="F:nucleotide binding"/>
    <property type="evidence" value="ECO:0007669"/>
    <property type="project" value="UniProtKB-KW"/>
</dbReference>
<evidence type="ECO:0000259" key="13">
    <source>
        <dbReference type="PROSITE" id="PS52020"/>
    </source>
</evidence>
<dbReference type="GO" id="GO:0003677">
    <property type="term" value="F:DNA binding"/>
    <property type="evidence" value="ECO:0007669"/>
    <property type="project" value="UniProtKB-KW"/>
</dbReference>
<reference evidence="14 15" key="1">
    <citation type="journal article" date="2016" name="Virus Res.">
        <title>Novel mycoviruses discovered from metatranscriptomics survey of soybean phyllosphere phytobiomes.</title>
        <authorList>
            <person name="Marzano S.Y."/>
            <person name="Domier L.L."/>
        </authorList>
    </citation>
    <scope>NUCLEOTIDE SEQUENCE [LARGE SCALE GENOMIC DNA]</scope>
    <source>
        <strain evidence="14">SlaGemV1-1</strain>
    </source>
</reference>
<dbReference type="Gene3D" id="3.40.1310.20">
    <property type="match status" value="1"/>
</dbReference>
<evidence type="ECO:0000256" key="11">
    <source>
        <dbReference type="ARBA" id="ARBA00023124"/>
    </source>
</evidence>
<dbReference type="GO" id="GO:0042025">
    <property type="term" value="C:host cell nucleus"/>
    <property type="evidence" value="ECO:0007669"/>
    <property type="project" value="UniProtKB-SubCell"/>
</dbReference>
<evidence type="ECO:0000256" key="6">
    <source>
        <dbReference type="ARBA" id="ARBA00022722"/>
    </source>
</evidence>
<comment type="subcellular location">
    <subcellularLocation>
        <location evidence="1">Host nucleus</location>
    </subcellularLocation>
</comment>
<dbReference type="GO" id="GO:0004519">
    <property type="term" value="F:endonuclease activity"/>
    <property type="evidence" value="ECO:0007669"/>
    <property type="project" value="UniProtKB-KW"/>
</dbReference>
<keyword evidence="6" id="KW-0540">Nuclease</keyword>
<dbReference type="GO" id="GO:0016787">
    <property type="term" value="F:hydrolase activity"/>
    <property type="evidence" value="ECO:0007669"/>
    <property type="project" value="UniProtKB-KW"/>
</dbReference>
<keyword evidence="11" id="KW-0190">Covalent protein-DNA linkage</keyword>
<evidence type="ECO:0000313" key="15">
    <source>
        <dbReference type="Proteomes" id="UP000120119"/>
    </source>
</evidence>
<evidence type="ECO:0000256" key="3">
    <source>
        <dbReference type="ARBA" id="ARBA00022679"/>
    </source>
</evidence>
<organism evidence="14 15">
    <name type="scientific">Soybean associated gemycircularvirus 1</name>
    <dbReference type="NCBI Taxonomy" id="1985413"/>
    <lineage>
        <taxon>Viruses</taxon>
        <taxon>Monodnaviria</taxon>
        <taxon>Shotokuvirae</taxon>
        <taxon>Cressdnaviricota</taxon>
        <taxon>Repensiviricetes</taxon>
        <taxon>Geplafuvirales</taxon>
        <taxon>Genomoviridae</taxon>
        <taxon>Gemycircularvirus</taxon>
        <taxon>Gemycircularvirus soybe1</taxon>
    </lineage>
</organism>
<dbReference type="InterPro" id="IPR049912">
    <property type="entry name" value="CRESS_DNA_REP"/>
</dbReference>
<dbReference type="PRINTS" id="PR00228">
    <property type="entry name" value="GEMCOATCLVL1"/>
</dbReference>
<feature type="domain" description="CRESS-DNA virus Rep endonuclease" evidence="13">
    <location>
        <begin position="5"/>
        <end position="104"/>
    </location>
</feature>
<dbReference type="InterPro" id="IPR001301">
    <property type="entry name" value="Gemini_AL1_CLV"/>
</dbReference>
<dbReference type="GO" id="GO:0016779">
    <property type="term" value="F:nucleotidyltransferase activity"/>
    <property type="evidence" value="ECO:0007669"/>
    <property type="project" value="UniProtKB-KW"/>
</dbReference>
<dbReference type="GO" id="GO:0006260">
    <property type="term" value="P:DNA replication"/>
    <property type="evidence" value="ECO:0007669"/>
    <property type="project" value="UniProtKB-KW"/>
</dbReference>
<keyword evidence="2" id="KW-1048">Host nucleus</keyword>
<keyword evidence="5" id="KW-0235">DNA replication</keyword>
<dbReference type="RefSeq" id="YP_009181999.1">
    <property type="nucleotide sequence ID" value="NC_028460.3"/>
</dbReference>
<dbReference type="SUPFAM" id="SSF55464">
    <property type="entry name" value="Origin of replication-binding domain, RBD-like"/>
    <property type="match status" value="1"/>
</dbReference>
<accession>A0A0S1WF68</accession>
<evidence type="ECO:0000256" key="10">
    <source>
        <dbReference type="ARBA" id="ARBA00022801"/>
    </source>
</evidence>
<protein>
    <submittedName>
        <fullName evidence="14">Replication associated protein</fullName>
    </submittedName>
</protein>
<evidence type="ECO:0000256" key="8">
    <source>
        <dbReference type="ARBA" id="ARBA00022741"/>
    </source>
</evidence>
<keyword evidence="9" id="KW-0255">Endonuclease</keyword>
<dbReference type="PROSITE" id="PS52020">
    <property type="entry name" value="CRESS_DNA_REP"/>
    <property type="match status" value="1"/>
</dbReference>
<evidence type="ECO:0000313" key="14">
    <source>
        <dbReference type="EMBL" id="ALM62252.2"/>
    </source>
</evidence>
<evidence type="ECO:0000256" key="4">
    <source>
        <dbReference type="ARBA" id="ARBA00022695"/>
    </source>
</evidence>
<dbReference type="GO" id="GO:0046872">
    <property type="term" value="F:metal ion binding"/>
    <property type="evidence" value="ECO:0007669"/>
    <property type="project" value="UniProtKB-KW"/>
</dbReference>